<keyword evidence="4" id="KW-1185">Reference proteome</keyword>
<dbReference type="PROSITE" id="PS51455">
    <property type="entry name" value="PIPK"/>
    <property type="match status" value="1"/>
</dbReference>
<feature type="domain" description="PIPK" evidence="2">
    <location>
        <begin position="1"/>
        <end position="188"/>
    </location>
</feature>
<dbReference type="GeneID" id="20232536"/>
<dbReference type="RefSeq" id="XP_009060683.1">
    <property type="nucleotide sequence ID" value="XM_009062435.1"/>
</dbReference>
<dbReference type="GO" id="GO:0016308">
    <property type="term" value="F:1-phosphatidylinositol-4-phosphate 5-kinase activity"/>
    <property type="evidence" value="ECO:0007669"/>
    <property type="project" value="TreeGrafter"/>
</dbReference>
<dbReference type="OMA" id="HEDEKGP"/>
<keyword evidence="1" id="KW-0547">Nucleotide-binding</keyword>
<evidence type="ECO:0000259" key="2">
    <source>
        <dbReference type="PROSITE" id="PS51455"/>
    </source>
</evidence>
<keyword evidence="1" id="KW-0418">Kinase</keyword>
<reference evidence="3 4" key="1">
    <citation type="journal article" date="2013" name="Nature">
        <title>Insights into bilaterian evolution from three spiralian genomes.</title>
        <authorList>
            <person name="Simakov O."/>
            <person name="Marletaz F."/>
            <person name="Cho S.J."/>
            <person name="Edsinger-Gonzales E."/>
            <person name="Havlak P."/>
            <person name="Hellsten U."/>
            <person name="Kuo D.H."/>
            <person name="Larsson T."/>
            <person name="Lv J."/>
            <person name="Arendt D."/>
            <person name="Savage R."/>
            <person name="Osoegawa K."/>
            <person name="de Jong P."/>
            <person name="Grimwood J."/>
            <person name="Chapman J.A."/>
            <person name="Shapiro H."/>
            <person name="Aerts A."/>
            <person name="Otillar R.P."/>
            <person name="Terry A.Y."/>
            <person name="Boore J.L."/>
            <person name="Grigoriev I.V."/>
            <person name="Lindberg D.R."/>
            <person name="Seaver E.C."/>
            <person name="Weisblat D.A."/>
            <person name="Putnam N.H."/>
            <person name="Rokhsar D.S."/>
        </authorList>
    </citation>
    <scope>NUCLEOTIDE SEQUENCE [LARGE SCALE GENOMIC DNA]</scope>
</reference>
<dbReference type="GO" id="GO:0046854">
    <property type="term" value="P:phosphatidylinositol phosphate biosynthetic process"/>
    <property type="evidence" value="ECO:0007669"/>
    <property type="project" value="TreeGrafter"/>
</dbReference>
<dbReference type="CTD" id="20232536"/>
<dbReference type="SUPFAM" id="SSF56104">
    <property type="entry name" value="SAICAR synthase-like"/>
    <property type="match status" value="1"/>
</dbReference>
<keyword evidence="1" id="KW-0067">ATP-binding</keyword>
<gene>
    <name evidence="3" type="ORF">LOTGIDRAFT_125751</name>
</gene>
<dbReference type="InterPro" id="IPR027483">
    <property type="entry name" value="PInositol-4-P-4/5-kinase_C_sf"/>
</dbReference>
<dbReference type="Proteomes" id="UP000030746">
    <property type="component" value="Unassembled WGS sequence"/>
</dbReference>
<dbReference type="InterPro" id="IPR002498">
    <property type="entry name" value="PInositol-4-P-4/5-kinase_core"/>
</dbReference>
<accession>V4A120</accession>
<dbReference type="GO" id="GO:0005524">
    <property type="term" value="F:ATP binding"/>
    <property type="evidence" value="ECO:0007669"/>
    <property type="project" value="UniProtKB-UniRule"/>
</dbReference>
<dbReference type="Pfam" id="PF01504">
    <property type="entry name" value="PIP5K"/>
    <property type="match status" value="1"/>
</dbReference>
<dbReference type="KEGG" id="lgi:LOTGIDRAFT_125751"/>
<dbReference type="AlphaFoldDB" id="V4A120"/>
<organism evidence="3 4">
    <name type="scientific">Lottia gigantea</name>
    <name type="common">Giant owl limpet</name>
    <dbReference type="NCBI Taxonomy" id="225164"/>
    <lineage>
        <taxon>Eukaryota</taxon>
        <taxon>Metazoa</taxon>
        <taxon>Spiralia</taxon>
        <taxon>Lophotrochozoa</taxon>
        <taxon>Mollusca</taxon>
        <taxon>Gastropoda</taxon>
        <taxon>Patellogastropoda</taxon>
        <taxon>Lottioidea</taxon>
        <taxon>Lottiidae</taxon>
        <taxon>Lottia</taxon>
    </lineage>
</organism>
<dbReference type="OrthoDB" id="20783at2759"/>
<evidence type="ECO:0000313" key="3">
    <source>
        <dbReference type="EMBL" id="ESO88635.1"/>
    </source>
</evidence>
<dbReference type="SMART" id="SM00330">
    <property type="entry name" value="PIPKc"/>
    <property type="match status" value="1"/>
</dbReference>
<dbReference type="InterPro" id="IPR023610">
    <property type="entry name" value="PInositol-4/5-P-5/4-kinase"/>
</dbReference>
<dbReference type="GO" id="GO:0005886">
    <property type="term" value="C:plasma membrane"/>
    <property type="evidence" value="ECO:0007669"/>
    <property type="project" value="TreeGrafter"/>
</dbReference>
<evidence type="ECO:0000313" key="4">
    <source>
        <dbReference type="Proteomes" id="UP000030746"/>
    </source>
</evidence>
<protein>
    <recommendedName>
        <fullName evidence="2">PIPK domain-containing protein</fullName>
    </recommendedName>
</protein>
<evidence type="ECO:0000256" key="1">
    <source>
        <dbReference type="PROSITE-ProRule" id="PRU00781"/>
    </source>
</evidence>
<sequence>MQSIFYPSHRIEERYDVKGCLAGRYQKPRPPGSTVVTVYKDQNFVDQSLDLGTQGEWFIEQLKADTLFMKELGVQDYSLLIGRQIRHGKYTGKIGKITFPKSLVDKSYLDEINMSNRRLLPNCKNALHIIDGPEYRYFLGIIDFFTLYEYRQRAGRVIKSIKLCCGDHSTIPPGPYADRFLRFITERVK</sequence>
<keyword evidence="1" id="KW-0808">Transferase</keyword>
<dbReference type="PANTHER" id="PTHR23086:SF46">
    <property type="entry name" value="PHOSPHATIDYLINOSITOL 4-PHOSPHATE 5-KINASE-LIKE PROTEIN 1"/>
    <property type="match status" value="1"/>
</dbReference>
<dbReference type="STRING" id="225164.V4A120"/>
<dbReference type="EMBL" id="KB202656">
    <property type="protein sequence ID" value="ESO88635.1"/>
    <property type="molecule type" value="Genomic_DNA"/>
</dbReference>
<proteinExistence type="predicted"/>
<name>V4A120_LOTGI</name>
<dbReference type="Gene3D" id="3.30.810.10">
    <property type="entry name" value="2-Layer Sandwich"/>
    <property type="match status" value="1"/>
</dbReference>
<dbReference type="PANTHER" id="PTHR23086">
    <property type="entry name" value="PHOSPHATIDYLINOSITOL-4-PHOSPHATE 5-KINASE"/>
    <property type="match status" value="1"/>
</dbReference>
<dbReference type="HOGENOM" id="CLU_043959_1_0_1"/>